<dbReference type="Proteomes" id="UP000435112">
    <property type="component" value="Unassembled WGS sequence"/>
</dbReference>
<evidence type="ECO:0000313" key="4">
    <source>
        <dbReference type="Proteomes" id="UP000434957"/>
    </source>
</evidence>
<evidence type="ECO:0000256" key="1">
    <source>
        <dbReference type="SAM" id="SignalP"/>
    </source>
</evidence>
<evidence type="ECO:0000313" key="3">
    <source>
        <dbReference type="EMBL" id="KAE9340694.1"/>
    </source>
</evidence>
<accession>A0A6A3M539</accession>
<comment type="caution">
    <text evidence="2">The sequence shown here is derived from an EMBL/GenBank/DDBJ whole genome shotgun (WGS) entry which is preliminary data.</text>
</comment>
<evidence type="ECO:0000313" key="5">
    <source>
        <dbReference type="Proteomes" id="UP000435112"/>
    </source>
</evidence>
<gene>
    <name evidence="2" type="ORF">PR002_g10836</name>
    <name evidence="3" type="ORF">PR003_g10361</name>
</gene>
<evidence type="ECO:0000313" key="2">
    <source>
        <dbReference type="EMBL" id="KAE9026776.1"/>
    </source>
</evidence>
<reference evidence="2 5" key="1">
    <citation type="submission" date="2018-09" db="EMBL/GenBank/DDBJ databases">
        <title>Genomic investigation of the strawberry pathogen Phytophthora fragariae indicates pathogenicity is determined by transcriptional variation in three key races.</title>
        <authorList>
            <person name="Adams T.M."/>
            <person name="Armitage A.D."/>
            <person name="Sobczyk M.K."/>
            <person name="Bates H.J."/>
            <person name="Dunwell J.M."/>
            <person name="Nellist C.F."/>
            <person name="Harrison R.J."/>
        </authorList>
    </citation>
    <scope>NUCLEOTIDE SEQUENCE [LARGE SCALE GENOMIC DNA]</scope>
    <source>
        <strain evidence="2 5">SCRP324</strain>
        <strain evidence="3 4">SCRP333</strain>
    </source>
</reference>
<dbReference type="EMBL" id="QXFT01000563">
    <property type="protein sequence ID" value="KAE9340694.1"/>
    <property type="molecule type" value="Genomic_DNA"/>
</dbReference>
<keyword evidence="1" id="KW-0732">Signal</keyword>
<dbReference type="EMBL" id="QXFU01000628">
    <property type="protein sequence ID" value="KAE9026776.1"/>
    <property type="molecule type" value="Genomic_DNA"/>
</dbReference>
<dbReference type="AlphaFoldDB" id="A0A6A3M539"/>
<organism evidence="2 5">
    <name type="scientific">Phytophthora rubi</name>
    <dbReference type="NCBI Taxonomy" id="129364"/>
    <lineage>
        <taxon>Eukaryota</taxon>
        <taxon>Sar</taxon>
        <taxon>Stramenopiles</taxon>
        <taxon>Oomycota</taxon>
        <taxon>Peronosporomycetes</taxon>
        <taxon>Peronosporales</taxon>
        <taxon>Peronosporaceae</taxon>
        <taxon>Phytophthora</taxon>
    </lineage>
</organism>
<keyword evidence="4" id="KW-1185">Reference proteome</keyword>
<dbReference type="Proteomes" id="UP000434957">
    <property type="component" value="Unassembled WGS sequence"/>
</dbReference>
<feature type="chain" id="PRO_5036165063" description="Secreted protein" evidence="1">
    <location>
        <begin position="22"/>
        <end position="132"/>
    </location>
</feature>
<name>A0A6A3M539_9STRA</name>
<protein>
    <recommendedName>
        <fullName evidence="6">Secreted protein</fullName>
    </recommendedName>
</protein>
<sequence>MRGHHSLLLRLSVALRTPCWCKRIYGKRRINHQASQIDGSLSAFSCCTCSLWNPVHSIFEDYPVVVEKFVAVRSRSRNVQSTWNTPRPGPQVAPKRTSLPANSFRSKGLMFSDFSLTVCWLAVTLPCHSRGV</sequence>
<proteinExistence type="predicted"/>
<feature type="signal peptide" evidence="1">
    <location>
        <begin position="1"/>
        <end position="21"/>
    </location>
</feature>
<evidence type="ECO:0008006" key="6">
    <source>
        <dbReference type="Google" id="ProtNLM"/>
    </source>
</evidence>